<name>A0A8H4QI81_9AGAR</name>
<dbReference type="AlphaFoldDB" id="A0A8H4QI81"/>
<dbReference type="Proteomes" id="UP000521872">
    <property type="component" value="Unassembled WGS sequence"/>
</dbReference>
<proteinExistence type="predicted"/>
<comment type="caution">
    <text evidence="1">The sequence shown here is derived from an EMBL/GenBank/DDBJ whole genome shotgun (WGS) entry which is preliminary data.</text>
</comment>
<protein>
    <submittedName>
        <fullName evidence="1">Uncharacterized protein</fullName>
    </submittedName>
</protein>
<gene>
    <name evidence="1" type="ORF">D9613_003629</name>
</gene>
<evidence type="ECO:0000313" key="2">
    <source>
        <dbReference type="Proteomes" id="UP000521872"/>
    </source>
</evidence>
<evidence type="ECO:0000313" key="1">
    <source>
        <dbReference type="EMBL" id="KAF4611569.1"/>
    </source>
</evidence>
<dbReference type="EMBL" id="JAACJL010000057">
    <property type="protein sequence ID" value="KAF4611569.1"/>
    <property type="molecule type" value="Genomic_DNA"/>
</dbReference>
<sequence length="142" mass="16837">MPALLIWRNNSKTTWLIFDEDEPELYGRVQVMDWYSRQAPIECRFPAVPGSDEHAHPSRYCRLFKSWLEYLEFFWDVNIECVTSLSAIPPVLSQEHRPMVQPIPYEFGSWTANVRPSPPWVSRGEPQIQEDMQNFSYPDYDH</sequence>
<keyword evidence="2" id="KW-1185">Reference proteome</keyword>
<accession>A0A8H4QI81</accession>
<organism evidence="1 2">
    <name type="scientific">Agrocybe pediades</name>
    <dbReference type="NCBI Taxonomy" id="84607"/>
    <lineage>
        <taxon>Eukaryota</taxon>
        <taxon>Fungi</taxon>
        <taxon>Dikarya</taxon>
        <taxon>Basidiomycota</taxon>
        <taxon>Agaricomycotina</taxon>
        <taxon>Agaricomycetes</taxon>
        <taxon>Agaricomycetidae</taxon>
        <taxon>Agaricales</taxon>
        <taxon>Agaricineae</taxon>
        <taxon>Strophariaceae</taxon>
        <taxon>Agrocybe</taxon>
    </lineage>
</organism>
<reference evidence="1 2" key="1">
    <citation type="submission" date="2019-12" db="EMBL/GenBank/DDBJ databases">
        <authorList>
            <person name="Floudas D."/>
            <person name="Bentzer J."/>
            <person name="Ahren D."/>
            <person name="Johansson T."/>
            <person name="Persson P."/>
            <person name="Tunlid A."/>
        </authorList>
    </citation>
    <scope>NUCLEOTIDE SEQUENCE [LARGE SCALE GENOMIC DNA]</scope>
    <source>
        <strain evidence="1 2">CBS 102.39</strain>
    </source>
</reference>